<dbReference type="InterPro" id="IPR036891">
    <property type="entry name" value="Signal_recog_part_SRP54_M_sf"/>
</dbReference>
<dbReference type="GO" id="GO:0048500">
    <property type="term" value="C:signal recognition particle"/>
    <property type="evidence" value="ECO:0007669"/>
    <property type="project" value="InterPro"/>
</dbReference>
<dbReference type="SUPFAM" id="SSF47446">
    <property type="entry name" value="Signal peptide-binding domain"/>
    <property type="match status" value="1"/>
</dbReference>
<dbReference type="InterPro" id="IPR004125">
    <property type="entry name" value="Signal_recog_particle_SRP54_M"/>
</dbReference>
<dbReference type="Gene3D" id="1.10.260.30">
    <property type="entry name" value="Signal recognition particle, SRP54 subunit, M-domain"/>
    <property type="match status" value="1"/>
</dbReference>
<proteinExistence type="predicted"/>
<evidence type="ECO:0000313" key="3">
    <source>
        <dbReference type="Proteomes" id="UP000794436"/>
    </source>
</evidence>
<evidence type="ECO:0000259" key="1">
    <source>
        <dbReference type="Pfam" id="PF02978"/>
    </source>
</evidence>
<dbReference type="Proteomes" id="UP000794436">
    <property type="component" value="Unassembled WGS sequence"/>
</dbReference>
<dbReference type="EMBL" id="SPLM01000073">
    <property type="protein sequence ID" value="TMW62832.1"/>
    <property type="molecule type" value="Genomic_DNA"/>
</dbReference>
<dbReference type="Pfam" id="PF02978">
    <property type="entry name" value="SRP_SPB"/>
    <property type="match status" value="1"/>
</dbReference>
<comment type="caution">
    <text evidence="2">The sequence shown here is derived from an EMBL/GenBank/DDBJ whole genome shotgun (WGS) entry which is preliminary data.</text>
</comment>
<feature type="domain" description="Signal recognition particle SRP54 subunit M-domain" evidence="1">
    <location>
        <begin position="82"/>
        <end position="170"/>
    </location>
</feature>
<protein>
    <recommendedName>
        <fullName evidence="1">Signal recognition particle SRP54 subunit M-domain domain-containing protein</fullName>
    </recommendedName>
</protein>
<gene>
    <name evidence="2" type="ORF">Poli38472_005450</name>
</gene>
<evidence type="ECO:0000313" key="2">
    <source>
        <dbReference type="EMBL" id="TMW62832.1"/>
    </source>
</evidence>
<dbReference type="AlphaFoldDB" id="A0A8K1CIL6"/>
<sequence>MVGSVRNALLQATRAHGRSTLRLVTRQGVVMVQRPVVGQQMRSMSVFSNIRDTVTQKMQERNDEKQADAYRQQVHDLAHSSKFDLDSFYEQLKKNADAAGMNGWRSMIPGVSEMTAVQQLKAFVKIVEAIEPEHRQNPRLINGKVKRQISEKSGHSAEEINNMLRNYDQLFALRCWLVKRVERGLPLPDNMQETQALVREDPTGFPAKLFRVKSRRR</sequence>
<organism evidence="2 3">
    <name type="scientific">Pythium oligandrum</name>
    <name type="common">Mycoparasitic fungus</name>
    <dbReference type="NCBI Taxonomy" id="41045"/>
    <lineage>
        <taxon>Eukaryota</taxon>
        <taxon>Sar</taxon>
        <taxon>Stramenopiles</taxon>
        <taxon>Oomycota</taxon>
        <taxon>Peronosporomycetes</taxon>
        <taxon>Pythiales</taxon>
        <taxon>Pythiaceae</taxon>
        <taxon>Pythium</taxon>
    </lineage>
</organism>
<dbReference type="GO" id="GO:0006614">
    <property type="term" value="P:SRP-dependent cotranslational protein targeting to membrane"/>
    <property type="evidence" value="ECO:0007669"/>
    <property type="project" value="InterPro"/>
</dbReference>
<name>A0A8K1CIL6_PYTOL</name>
<reference evidence="2" key="1">
    <citation type="submission" date="2019-03" db="EMBL/GenBank/DDBJ databases">
        <title>Long read genome sequence of the mycoparasitic Pythium oligandrum ATCC 38472 isolated from sugarbeet rhizosphere.</title>
        <authorList>
            <person name="Gaulin E."/>
        </authorList>
    </citation>
    <scope>NUCLEOTIDE SEQUENCE</scope>
    <source>
        <strain evidence="2">ATCC 38472_TT</strain>
    </source>
</reference>
<accession>A0A8K1CIL6</accession>
<dbReference type="GO" id="GO:0008312">
    <property type="term" value="F:7S RNA binding"/>
    <property type="evidence" value="ECO:0007669"/>
    <property type="project" value="InterPro"/>
</dbReference>
<keyword evidence="3" id="KW-1185">Reference proteome</keyword>
<dbReference type="OrthoDB" id="59809at2759"/>